<evidence type="ECO:0000259" key="1">
    <source>
        <dbReference type="Pfam" id="PF01370"/>
    </source>
</evidence>
<keyword evidence="2" id="KW-0413">Isomerase</keyword>
<dbReference type="InterPro" id="IPR036291">
    <property type="entry name" value="NAD(P)-bd_dom_sf"/>
</dbReference>
<dbReference type="PANTHER" id="PTHR43245:SF53">
    <property type="entry name" value="EPIMERASE-RELATED"/>
    <property type="match status" value="1"/>
</dbReference>
<dbReference type="EMBL" id="UOFG01000148">
    <property type="protein sequence ID" value="VAW61502.1"/>
    <property type="molecule type" value="Genomic_DNA"/>
</dbReference>
<organism evidence="2">
    <name type="scientific">hydrothermal vent metagenome</name>
    <dbReference type="NCBI Taxonomy" id="652676"/>
    <lineage>
        <taxon>unclassified sequences</taxon>
        <taxon>metagenomes</taxon>
        <taxon>ecological metagenomes</taxon>
    </lineage>
</organism>
<dbReference type="GO" id="GO:0003978">
    <property type="term" value="F:UDP-glucose 4-epimerase activity"/>
    <property type="evidence" value="ECO:0007669"/>
    <property type="project" value="UniProtKB-EC"/>
</dbReference>
<name>A0A3B0XDH7_9ZZZZ</name>
<proteinExistence type="predicted"/>
<sequence>MSLINNLKQNSRILITGGYGFIGHHLVKKLLKMGHKVTVIDDLSTGSISNLQPHERLSIHIASVLDKEAMVKAAENCGLAIHLASVVGMMAVTQDARHSYNVSVNGTKNLFDVMGDKPVVTFSSSAVYGITENENLIEHETINRDECMAYDGDIPGYAMGKMDMEALAVERFKKGIPTLIIRPFNIIGEGQLGTYGMVLPRFINKAIEGTALTVYDDGLQSRCFSDVKTVLDVLFKLIDIDDVWQSEFNVFNLGCDKPITILGLAELVKTHIRASGIHHDIPVSYIPYSKQFPGKKDVRKRVPNTTYIESFIGLVQWPTTAEIIQSVAEKAMASIVITDIEVAEA</sequence>
<accession>A0A3B0XDH7</accession>
<reference evidence="2" key="1">
    <citation type="submission" date="2018-06" db="EMBL/GenBank/DDBJ databases">
        <authorList>
            <person name="Zhirakovskaya E."/>
        </authorList>
    </citation>
    <scope>NUCLEOTIDE SEQUENCE</scope>
</reference>
<dbReference type="InterPro" id="IPR050177">
    <property type="entry name" value="Lipid_A_modif_metabolic_enz"/>
</dbReference>
<dbReference type="Pfam" id="PF01370">
    <property type="entry name" value="Epimerase"/>
    <property type="match status" value="1"/>
</dbReference>
<dbReference type="SUPFAM" id="SSF51735">
    <property type="entry name" value="NAD(P)-binding Rossmann-fold domains"/>
    <property type="match status" value="1"/>
</dbReference>
<protein>
    <submittedName>
        <fullName evidence="2">UDP-glucose 4-epimerase</fullName>
        <ecNumber evidence="2">5.1.3.2</ecNumber>
    </submittedName>
</protein>
<feature type="domain" description="NAD-dependent epimerase/dehydratase" evidence="1">
    <location>
        <begin position="13"/>
        <end position="244"/>
    </location>
</feature>
<dbReference type="EC" id="5.1.3.2" evidence="2"/>
<dbReference type="Gene3D" id="3.40.50.720">
    <property type="entry name" value="NAD(P)-binding Rossmann-like Domain"/>
    <property type="match status" value="1"/>
</dbReference>
<dbReference type="InterPro" id="IPR001509">
    <property type="entry name" value="Epimerase_deHydtase"/>
</dbReference>
<gene>
    <name evidence="2" type="ORF">MNBD_GAMMA11-2531</name>
</gene>
<dbReference type="AlphaFoldDB" id="A0A3B0XDH7"/>
<evidence type="ECO:0000313" key="2">
    <source>
        <dbReference type="EMBL" id="VAW61502.1"/>
    </source>
</evidence>
<dbReference type="PANTHER" id="PTHR43245">
    <property type="entry name" value="BIFUNCTIONAL POLYMYXIN RESISTANCE PROTEIN ARNA"/>
    <property type="match status" value="1"/>
</dbReference>